<dbReference type="RefSeq" id="WP_150031199.1">
    <property type="nucleotide sequence ID" value="NZ_VWSH01000001.1"/>
</dbReference>
<dbReference type="GO" id="GO:0012505">
    <property type="term" value="C:endomembrane system"/>
    <property type="evidence" value="ECO:0007669"/>
    <property type="project" value="UniProtKB-SubCell"/>
</dbReference>
<evidence type="ECO:0000256" key="2">
    <source>
        <dbReference type="ARBA" id="ARBA00006024"/>
    </source>
</evidence>
<dbReference type="PROSITE" id="PS01047">
    <property type="entry name" value="HMA_1"/>
    <property type="match status" value="1"/>
</dbReference>
<keyword evidence="7" id="KW-1278">Translocase</keyword>
<dbReference type="PROSITE" id="PS00154">
    <property type="entry name" value="ATPASE_E1_E2"/>
    <property type="match status" value="1"/>
</dbReference>
<dbReference type="NCBIfam" id="TIGR01525">
    <property type="entry name" value="ATPase-IB_hvy"/>
    <property type="match status" value="1"/>
</dbReference>
<dbReference type="SUPFAM" id="SSF81665">
    <property type="entry name" value="Calcium ATPase, transmembrane domain M"/>
    <property type="match status" value="1"/>
</dbReference>
<keyword evidence="14" id="KW-1185">Reference proteome</keyword>
<feature type="domain" description="P-type ATPase A" evidence="11">
    <location>
        <begin position="215"/>
        <end position="320"/>
    </location>
</feature>
<dbReference type="Pfam" id="PF00702">
    <property type="entry name" value="Hydrolase"/>
    <property type="match status" value="1"/>
</dbReference>
<keyword evidence="6 10" id="KW-0067">ATP-binding</keyword>
<feature type="domain" description="HMA" evidence="12">
    <location>
        <begin position="7"/>
        <end position="65"/>
    </location>
</feature>
<dbReference type="GO" id="GO:0043682">
    <property type="term" value="F:P-type divalent copper transporter activity"/>
    <property type="evidence" value="ECO:0007669"/>
    <property type="project" value="TreeGrafter"/>
</dbReference>
<dbReference type="NCBIfam" id="TIGR01511">
    <property type="entry name" value="ATPase-IB1_Cu"/>
    <property type="match status" value="1"/>
</dbReference>
<dbReference type="InterPro" id="IPR036163">
    <property type="entry name" value="HMA_dom_sf"/>
</dbReference>
<evidence type="ECO:0000256" key="10">
    <source>
        <dbReference type="RuleBase" id="RU362081"/>
    </source>
</evidence>
<dbReference type="GO" id="GO:0055070">
    <property type="term" value="P:copper ion homeostasis"/>
    <property type="evidence" value="ECO:0007669"/>
    <property type="project" value="TreeGrafter"/>
</dbReference>
<dbReference type="Pfam" id="PF00122">
    <property type="entry name" value="E1-E2_ATPase"/>
    <property type="match status" value="1"/>
</dbReference>
<dbReference type="SUPFAM" id="SSF56784">
    <property type="entry name" value="HAD-like"/>
    <property type="match status" value="1"/>
</dbReference>
<dbReference type="InterPro" id="IPR023214">
    <property type="entry name" value="HAD_sf"/>
</dbReference>
<name>A0A5M6CRP5_9BACT</name>
<feature type="transmembrane region" description="Helical" evidence="10">
    <location>
        <begin position="90"/>
        <end position="107"/>
    </location>
</feature>
<feature type="transmembrane region" description="Helical" evidence="10">
    <location>
        <begin position="119"/>
        <end position="139"/>
    </location>
</feature>
<dbReference type="InterPro" id="IPR023298">
    <property type="entry name" value="ATPase_P-typ_TM_dom_sf"/>
</dbReference>
<dbReference type="EMBL" id="VWSH01000001">
    <property type="protein sequence ID" value="KAA5536622.1"/>
    <property type="molecule type" value="Genomic_DNA"/>
</dbReference>
<dbReference type="InterPro" id="IPR001757">
    <property type="entry name" value="P_typ_ATPase"/>
</dbReference>
<dbReference type="FunFam" id="2.70.150.10:FF:000002">
    <property type="entry name" value="Copper-transporting ATPase 1, putative"/>
    <property type="match status" value="1"/>
</dbReference>
<dbReference type="PRINTS" id="PR00119">
    <property type="entry name" value="CATATPASE"/>
</dbReference>
<feature type="transmembrane region" description="Helical" evidence="10">
    <location>
        <begin position="151"/>
        <end position="171"/>
    </location>
</feature>
<dbReference type="InterPro" id="IPR006121">
    <property type="entry name" value="HMA_dom"/>
</dbReference>
<dbReference type="SUPFAM" id="SSF81653">
    <property type="entry name" value="Calcium ATPase, transduction domain A"/>
    <property type="match status" value="1"/>
</dbReference>
<proteinExistence type="inferred from homology"/>
<keyword evidence="10" id="KW-1003">Cell membrane</keyword>
<dbReference type="InterPro" id="IPR008250">
    <property type="entry name" value="ATPase_P-typ_transduc_dom_A_sf"/>
</dbReference>
<organism evidence="13 14">
    <name type="scientific">Taibaiella lutea</name>
    <dbReference type="NCBI Taxonomy" id="2608001"/>
    <lineage>
        <taxon>Bacteria</taxon>
        <taxon>Pseudomonadati</taxon>
        <taxon>Bacteroidota</taxon>
        <taxon>Chitinophagia</taxon>
        <taxon>Chitinophagales</taxon>
        <taxon>Chitinophagaceae</taxon>
        <taxon>Taibaiella</taxon>
    </lineage>
</organism>
<evidence type="ECO:0000256" key="7">
    <source>
        <dbReference type="ARBA" id="ARBA00022967"/>
    </source>
</evidence>
<feature type="transmembrane region" description="Helical" evidence="10">
    <location>
        <begin position="683"/>
        <end position="701"/>
    </location>
</feature>
<evidence type="ECO:0000256" key="5">
    <source>
        <dbReference type="ARBA" id="ARBA00022741"/>
    </source>
</evidence>
<dbReference type="Gene3D" id="3.40.1110.10">
    <property type="entry name" value="Calcium-transporting ATPase, cytoplasmic domain N"/>
    <property type="match status" value="1"/>
</dbReference>
<feature type="transmembrane region" description="Helical" evidence="10">
    <location>
        <begin position="371"/>
        <end position="395"/>
    </location>
</feature>
<keyword evidence="5 10" id="KW-0547">Nucleotide-binding</keyword>
<gene>
    <name evidence="13" type="primary">cadA</name>
    <name evidence="13" type="ORF">F0919_02830</name>
</gene>
<evidence type="ECO:0000259" key="11">
    <source>
        <dbReference type="Pfam" id="PF00122"/>
    </source>
</evidence>
<evidence type="ECO:0000256" key="3">
    <source>
        <dbReference type="ARBA" id="ARBA00022692"/>
    </source>
</evidence>
<evidence type="ECO:0000256" key="6">
    <source>
        <dbReference type="ARBA" id="ARBA00022840"/>
    </source>
</evidence>
<dbReference type="GO" id="GO:0016887">
    <property type="term" value="F:ATP hydrolysis activity"/>
    <property type="evidence" value="ECO:0007669"/>
    <property type="project" value="InterPro"/>
</dbReference>
<keyword evidence="9 10" id="KW-0472">Membrane</keyword>
<dbReference type="InterPro" id="IPR059000">
    <property type="entry name" value="ATPase_P-type_domA"/>
</dbReference>
<dbReference type="SUPFAM" id="SSF55008">
    <property type="entry name" value="HMA, heavy metal-associated domain"/>
    <property type="match status" value="1"/>
</dbReference>
<dbReference type="Gene3D" id="2.70.150.10">
    <property type="entry name" value="Calcium-transporting ATPase, cytoplasmic transduction domain A"/>
    <property type="match status" value="1"/>
</dbReference>
<sequence length="709" mass="76799">MEQSFHIKVEGMTCGNCALSVSRFLEKRGMTDVSANSASGEVNFTAAKEVNIDAIYKGIQDLGYHVVNPGEAADNHHHGHNHATGNLGKLLIICTVFTVPLLFHMFVGHDNILNNAWLQLSLCLPVYGIGVWHFGKSAFRSLKNGIPNMDVLITMGASAAFIYSVIGMFLFKSSMHQYMFFETTATIITFVLLGNYIEERTANATTSSIKELAALQPSMAKVIMKDSIGKETIMQVESKFLKLNDIVAVNDGDNIPADGIVVEGNANVNESMITGESLPVQKADGALVTGGSVMVDGNLRIRTTAIGESTALAEIIRLVQKAQGAKPPLQKLADKISAVFVPTVLVIAILTFCINFFIADVIFSQSLMRSIAVLVIACPCAMGLATPAAVAVGLGRAARNGILIKGGDTLEKLKNITQIVFDKTGTLTTGDLQIQSFKTQDILEEEMKSIVVGLEHYSSHPIAKSILKQWQSIQPISLFDVKEIKGQGMAGRDEAGNLWKIGTAKLAMGVSDQNFDINLFKNDAWVAGIVLEDALRTDAKETMDVLHSMNFKTVLLSGDRKSKVDTLSKTVGIDIFFAEQSPSQKMDHLENLLQTASTAMVGDGINDAPALAKADIGISLSDATKVAIQSANVILSNNRLSSLPKAIKLGRYTYQTIKQNLFWAFFYNVLAIPLAAMGYLSPIWAALIMAFSDVILVLNSLRLNFRKID</sequence>
<dbReference type="InterPro" id="IPR023299">
    <property type="entry name" value="ATPase_P-typ_cyto_dom_N"/>
</dbReference>
<dbReference type="GO" id="GO:0005524">
    <property type="term" value="F:ATP binding"/>
    <property type="evidence" value="ECO:0007669"/>
    <property type="project" value="UniProtKB-UniRule"/>
</dbReference>
<dbReference type="Proteomes" id="UP000323632">
    <property type="component" value="Unassembled WGS sequence"/>
</dbReference>
<evidence type="ECO:0000256" key="8">
    <source>
        <dbReference type="ARBA" id="ARBA00022989"/>
    </source>
</evidence>
<keyword evidence="13" id="KW-0378">Hydrolase</keyword>
<dbReference type="PANTHER" id="PTHR43520:SF8">
    <property type="entry name" value="P-TYPE CU(+) TRANSPORTER"/>
    <property type="match status" value="1"/>
</dbReference>
<dbReference type="AlphaFoldDB" id="A0A5M6CRP5"/>
<dbReference type="Pfam" id="PF00403">
    <property type="entry name" value="HMA"/>
    <property type="match status" value="1"/>
</dbReference>
<dbReference type="GO" id="GO:0005507">
    <property type="term" value="F:copper ion binding"/>
    <property type="evidence" value="ECO:0007669"/>
    <property type="project" value="TreeGrafter"/>
</dbReference>
<evidence type="ECO:0000256" key="1">
    <source>
        <dbReference type="ARBA" id="ARBA00004127"/>
    </source>
</evidence>
<dbReference type="InterPro" id="IPR018303">
    <property type="entry name" value="ATPase_P-typ_P_site"/>
</dbReference>
<dbReference type="InterPro" id="IPR017969">
    <property type="entry name" value="Heavy-metal-associated_CS"/>
</dbReference>
<feature type="transmembrane region" description="Helical" evidence="10">
    <location>
        <begin position="661"/>
        <end position="677"/>
    </location>
</feature>
<feature type="transmembrane region" description="Helical" evidence="10">
    <location>
        <begin position="177"/>
        <end position="197"/>
    </location>
</feature>
<dbReference type="PRINTS" id="PR00943">
    <property type="entry name" value="CUATPASE"/>
</dbReference>
<dbReference type="InterPro" id="IPR036412">
    <property type="entry name" value="HAD-like_sf"/>
</dbReference>
<dbReference type="NCBIfam" id="TIGR01512">
    <property type="entry name" value="ATPase-IB2_Cd"/>
    <property type="match status" value="1"/>
</dbReference>
<dbReference type="GO" id="GO:0005886">
    <property type="term" value="C:plasma membrane"/>
    <property type="evidence" value="ECO:0007669"/>
    <property type="project" value="UniProtKB-SubCell"/>
</dbReference>
<dbReference type="NCBIfam" id="TIGR01494">
    <property type="entry name" value="ATPase_P-type"/>
    <property type="match status" value="1"/>
</dbReference>
<dbReference type="SFLD" id="SFLDS00003">
    <property type="entry name" value="Haloacid_Dehalogenase"/>
    <property type="match status" value="1"/>
</dbReference>
<feature type="transmembrane region" description="Helical" evidence="10">
    <location>
        <begin position="336"/>
        <end position="359"/>
    </location>
</feature>
<reference evidence="13 14" key="1">
    <citation type="submission" date="2019-09" db="EMBL/GenBank/DDBJ databases">
        <title>Genome sequence and assembly of Taibaiella sp.</title>
        <authorList>
            <person name="Chhetri G."/>
        </authorList>
    </citation>
    <scope>NUCLEOTIDE SEQUENCE [LARGE SCALE GENOMIC DNA]</scope>
    <source>
        <strain evidence="13 14">KVB11</strain>
    </source>
</reference>
<evidence type="ECO:0000256" key="9">
    <source>
        <dbReference type="ARBA" id="ARBA00023136"/>
    </source>
</evidence>
<keyword evidence="8 10" id="KW-1133">Transmembrane helix</keyword>
<comment type="similarity">
    <text evidence="2 10">Belongs to the cation transport ATPase (P-type) (TC 3.A.3) family. Type IB subfamily.</text>
</comment>
<keyword evidence="3 10" id="KW-0812">Transmembrane</keyword>
<evidence type="ECO:0000313" key="13">
    <source>
        <dbReference type="EMBL" id="KAA5536622.1"/>
    </source>
</evidence>
<evidence type="ECO:0000259" key="12">
    <source>
        <dbReference type="Pfam" id="PF00403"/>
    </source>
</evidence>
<dbReference type="Gene3D" id="3.30.70.100">
    <property type="match status" value="1"/>
</dbReference>
<dbReference type="Gene3D" id="3.40.50.1000">
    <property type="entry name" value="HAD superfamily/HAD-like"/>
    <property type="match status" value="1"/>
</dbReference>
<accession>A0A5M6CRP5</accession>
<evidence type="ECO:0000256" key="4">
    <source>
        <dbReference type="ARBA" id="ARBA00022723"/>
    </source>
</evidence>
<dbReference type="EC" id="3.6.3.3" evidence="13"/>
<protein>
    <submittedName>
        <fullName evidence="13">Cadmium-translocating P-type ATPase</fullName>
        <ecNumber evidence="13">3.6.3.3</ecNumber>
    </submittedName>
</protein>
<comment type="subcellular location">
    <subcellularLocation>
        <location evidence="10">Cell membrane</location>
    </subcellularLocation>
    <subcellularLocation>
        <location evidence="1">Endomembrane system</location>
        <topology evidence="1">Multi-pass membrane protein</topology>
    </subcellularLocation>
</comment>
<dbReference type="InterPro" id="IPR027256">
    <property type="entry name" value="P-typ_ATPase_IB"/>
</dbReference>
<keyword evidence="4 10" id="KW-0479">Metal-binding</keyword>
<dbReference type="InterPro" id="IPR044492">
    <property type="entry name" value="P_typ_ATPase_HD_dom"/>
</dbReference>
<dbReference type="SFLD" id="SFLDG00002">
    <property type="entry name" value="C1.7:_P-type_atpase_like"/>
    <property type="match status" value="1"/>
</dbReference>
<comment type="caution">
    <text evidence="13">The sequence shown here is derived from an EMBL/GenBank/DDBJ whole genome shotgun (WGS) entry which is preliminary data.</text>
</comment>
<evidence type="ECO:0000313" key="14">
    <source>
        <dbReference type="Proteomes" id="UP000323632"/>
    </source>
</evidence>
<dbReference type="CDD" id="cd00371">
    <property type="entry name" value="HMA"/>
    <property type="match status" value="1"/>
</dbReference>
<dbReference type="SFLD" id="SFLDF00027">
    <property type="entry name" value="p-type_atpase"/>
    <property type="match status" value="1"/>
</dbReference>
<dbReference type="PANTHER" id="PTHR43520">
    <property type="entry name" value="ATP7, ISOFORM B"/>
    <property type="match status" value="1"/>
</dbReference>